<protein>
    <submittedName>
        <fullName evidence="1">Uncharacterized protein</fullName>
    </submittedName>
</protein>
<organism evidence="1 2">
    <name type="scientific">Anoxynatronum buryatiense</name>
    <dbReference type="NCBI Taxonomy" id="489973"/>
    <lineage>
        <taxon>Bacteria</taxon>
        <taxon>Bacillati</taxon>
        <taxon>Bacillota</taxon>
        <taxon>Clostridia</taxon>
        <taxon>Eubacteriales</taxon>
        <taxon>Clostridiaceae</taxon>
        <taxon>Anoxynatronum</taxon>
    </lineage>
</organism>
<dbReference type="EMBL" id="FXUF01000001">
    <property type="protein sequence ID" value="SMP38698.1"/>
    <property type="molecule type" value="Genomic_DNA"/>
</dbReference>
<dbReference type="AlphaFoldDB" id="A0AA45WSM9"/>
<dbReference type="Proteomes" id="UP001158066">
    <property type="component" value="Unassembled WGS sequence"/>
</dbReference>
<sequence>MGSNVSFKIAVTNGCQSSLVVFTNEKIIHVRERCRYRILFYNRLTSGEGHNWMTHSAKSHFLKQLFLCNGFDQSSKVSSFLFLT</sequence>
<proteinExistence type="predicted"/>
<evidence type="ECO:0000313" key="1">
    <source>
        <dbReference type="EMBL" id="SMP38698.1"/>
    </source>
</evidence>
<name>A0AA45WSM9_9CLOT</name>
<keyword evidence="2" id="KW-1185">Reference proteome</keyword>
<comment type="caution">
    <text evidence="1">The sequence shown here is derived from an EMBL/GenBank/DDBJ whole genome shotgun (WGS) entry which is preliminary data.</text>
</comment>
<reference evidence="1" key="1">
    <citation type="submission" date="2017-05" db="EMBL/GenBank/DDBJ databases">
        <authorList>
            <person name="Varghese N."/>
            <person name="Submissions S."/>
        </authorList>
    </citation>
    <scope>NUCLEOTIDE SEQUENCE</scope>
    <source>
        <strain evidence="1">Su22</strain>
    </source>
</reference>
<accession>A0AA45WSM9</accession>
<gene>
    <name evidence="1" type="ORF">SAMN06296020_101137</name>
</gene>
<evidence type="ECO:0000313" key="2">
    <source>
        <dbReference type="Proteomes" id="UP001158066"/>
    </source>
</evidence>